<dbReference type="InterPro" id="IPR011990">
    <property type="entry name" value="TPR-like_helical_dom_sf"/>
</dbReference>
<feature type="compositionally biased region" description="Basic and acidic residues" evidence="1">
    <location>
        <begin position="502"/>
        <end position="534"/>
    </location>
</feature>
<reference evidence="4" key="1">
    <citation type="submission" date="2018-06" db="EMBL/GenBank/DDBJ databases">
        <authorList>
            <person name="Zhirakovskaya E."/>
        </authorList>
    </citation>
    <scope>NUCLEOTIDE SEQUENCE</scope>
</reference>
<dbReference type="SUPFAM" id="SSF53300">
    <property type="entry name" value="vWA-like"/>
    <property type="match status" value="1"/>
</dbReference>
<dbReference type="InterPro" id="IPR050768">
    <property type="entry name" value="UPF0353/GerABKA_families"/>
</dbReference>
<keyword evidence="2" id="KW-0812">Transmembrane</keyword>
<accession>A0A3B1A9S6</accession>
<dbReference type="EMBL" id="UOFT01000052">
    <property type="protein sequence ID" value="VAW96377.1"/>
    <property type="molecule type" value="Genomic_DNA"/>
</dbReference>
<organism evidence="4">
    <name type="scientific">hydrothermal vent metagenome</name>
    <dbReference type="NCBI Taxonomy" id="652676"/>
    <lineage>
        <taxon>unclassified sequences</taxon>
        <taxon>metagenomes</taxon>
        <taxon>ecological metagenomes</taxon>
    </lineage>
</organism>
<feature type="compositionally biased region" description="Basic and acidic residues" evidence="1">
    <location>
        <begin position="545"/>
        <end position="560"/>
    </location>
</feature>
<dbReference type="Pfam" id="PF13519">
    <property type="entry name" value="VWA_2"/>
    <property type="match status" value="1"/>
</dbReference>
<feature type="compositionally biased region" description="Basic and acidic residues" evidence="1">
    <location>
        <begin position="442"/>
        <end position="491"/>
    </location>
</feature>
<dbReference type="SUPFAM" id="SSF48452">
    <property type="entry name" value="TPR-like"/>
    <property type="match status" value="1"/>
</dbReference>
<dbReference type="PANTHER" id="PTHR22550:SF14">
    <property type="entry name" value="VWFA DOMAIN-CONTAINING PROTEIN"/>
    <property type="match status" value="1"/>
</dbReference>
<dbReference type="AlphaFoldDB" id="A0A3B1A9S6"/>
<dbReference type="Gene3D" id="1.25.40.10">
    <property type="entry name" value="Tetratricopeptide repeat domain"/>
    <property type="match status" value="1"/>
</dbReference>
<dbReference type="SMART" id="SM00327">
    <property type="entry name" value="VWA"/>
    <property type="match status" value="1"/>
</dbReference>
<feature type="domain" description="VWFA" evidence="3">
    <location>
        <begin position="96"/>
        <end position="307"/>
    </location>
</feature>
<name>A0A3B1A9S6_9ZZZZ</name>
<evidence type="ECO:0000313" key="4">
    <source>
        <dbReference type="EMBL" id="VAW96377.1"/>
    </source>
</evidence>
<dbReference type="Gene3D" id="3.40.50.410">
    <property type="entry name" value="von Willebrand factor, type A domain"/>
    <property type="match status" value="1"/>
</dbReference>
<evidence type="ECO:0000256" key="2">
    <source>
        <dbReference type="SAM" id="Phobius"/>
    </source>
</evidence>
<dbReference type="InterPro" id="IPR019734">
    <property type="entry name" value="TPR_rpt"/>
</dbReference>
<dbReference type="SMART" id="SM00028">
    <property type="entry name" value="TPR"/>
    <property type="match status" value="1"/>
</dbReference>
<dbReference type="InterPro" id="IPR002035">
    <property type="entry name" value="VWF_A"/>
</dbReference>
<dbReference type="InterPro" id="IPR036465">
    <property type="entry name" value="vWFA_dom_sf"/>
</dbReference>
<dbReference type="PROSITE" id="PS50234">
    <property type="entry name" value="VWFA"/>
    <property type="match status" value="1"/>
</dbReference>
<dbReference type="PROSITE" id="PS50293">
    <property type="entry name" value="TPR_REGION"/>
    <property type="match status" value="1"/>
</dbReference>
<dbReference type="PROSITE" id="PS50005">
    <property type="entry name" value="TPR"/>
    <property type="match status" value="1"/>
</dbReference>
<proteinExistence type="predicted"/>
<protein>
    <submittedName>
        <fullName evidence="4">Aerotolerance protein BatB / Aerotolerance protein BatC</fullName>
    </submittedName>
</protein>
<feature type="region of interest" description="Disordered" evidence="1">
    <location>
        <begin position="442"/>
        <end position="579"/>
    </location>
</feature>
<evidence type="ECO:0000259" key="3">
    <source>
        <dbReference type="PROSITE" id="PS50234"/>
    </source>
</evidence>
<feature type="transmembrane region" description="Helical" evidence="2">
    <location>
        <begin position="65"/>
        <end position="83"/>
    </location>
</feature>
<gene>
    <name evidence="4" type="ORF">MNBD_GAMMA23-1757</name>
</gene>
<evidence type="ECO:0000256" key="1">
    <source>
        <dbReference type="SAM" id="MobiDB-lite"/>
    </source>
</evidence>
<feature type="transmembrane region" description="Helical" evidence="2">
    <location>
        <begin position="12"/>
        <end position="30"/>
    </location>
</feature>
<keyword evidence="2" id="KW-0472">Membrane</keyword>
<sequence>MDTLISQAHFLRPLWFFAFIPLLFICFLILKKRLFSRNWQAIIAPRLLPHLLVGKQSTRSLSPSIVFFVITSLIIISLAGPVWEKRPQPVFKEKSALVIALDLSRSMDAKDIKPSRLTRARYKIADILKRRTEGQTALVAYAADAFVVTPLTDDTLTIAALLPSLTTELMPAQGTRTDKAVEKAASLLKNAGIKQGDILLVTDSIESAATDKFKQVAKQHRISILAVATTEGAPIPLPTGGFIKNNRGAIVLPKLNINNLNKFKQLGHGRLSIISSDDNDIINITSLLSVNRFQAKADKETTLTGSLTADSWYEQGPWLLLLIIPFAAFTFRRGLIFILPLIFLIQHPQTVEANSEPSLWESLWNNADQRAMKIYNQDPTAAAKLFRDKQWKAAALYKSKQYQKSIDTLKEINTADAHYNKGNAYAKLDKTEQAIKEYEQALKLNPEHKDARYNKKQLEEKKSKDKQKDSKQDENDKSSKKETGNKADKNNSSRKKSNNKTTPEKRTNKSKNENLTDKEKTNKNPEPSKNDGKKKQSQKPNNKTPSKEKNEQLKNKDEQSKQATEQWLRRIPDDPGGLLRNKFLYQYKQQQHSNEDNAW</sequence>
<keyword evidence="2" id="KW-1133">Transmembrane helix</keyword>
<dbReference type="PANTHER" id="PTHR22550">
    <property type="entry name" value="SPORE GERMINATION PROTEIN"/>
    <property type="match status" value="1"/>
</dbReference>
<dbReference type="Pfam" id="PF00515">
    <property type="entry name" value="TPR_1"/>
    <property type="match status" value="1"/>
</dbReference>